<dbReference type="RefSeq" id="XP_014670619.1">
    <property type="nucleotide sequence ID" value="XM_014815133.1"/>
</dbReference>
<organism evidence="3 4">
    <name type="scientific">Priapulus caudatus</name>
    <name type="common">Priapulid worm</name>
    <dbReference type="NCBI Taxonomy" id="37621"/>
    <lineage>
        <taxon>Eukaryota</taxon>
        <taxon>Metazoa</taxon>
        <taxon>Ecdysozoa</taxon>
        <taxon>Scalidophora</taxon>
        <taxon>Priapulida</taxon>
        <taxon>Priapulimorpha</taxon>
        <taxon>Priapulimorphida</taxon>
        <taxon>Priapulidae</taxon>
        <taxon>Priapulus</taxon>
    </lineage>
</organism>
<dbReference type="InterPro" id="IPR056498">
    <property type="entry name" value="DAAF9_N"/>
</dbReference>
<dbReference type="InterPro" id="IPR040342">
    <property type="entry name" value="DNAAF9"/>
</dbReference>
<dbReference type="GeneID" id="106811493"/>
<evidence type="ECO:0000313" key="4">
    <source>
        <dbReference type="RefSeq" id="XP_014670619.1"/>
    </source>
</evidence>
<dbReference type="PANTHER" id="PTHR33664">
    <property type="entry name" value="RCG26366"/>
    <property type="match status" value="1"/>
</dbReference>
<evidence type="ECO:0000259" key="2">
    <source>
        <dbReference type="Pfam" id="PF25203"/>
    </source>
</evidence>
<reference evidence="4" key="1">
    <citation type="submission" date="2025-08" db="UniProtKB">
        <authorList>
            <consortium name="RefSeq"/>
        </authorList>
    </citation>
    <scope>IDENTIFICATION</scope>
</reference>
<dbReference type="InterPro" id="IPR058844">
    <property type="entry name" value="PB_DAAF9"/>
</dbReference>
<proteinExistence type="predicted"/>
<dbReference type="Pfam" id="PF25203">
    <property type="entry name" value="PB_DAAF9"/>
    <property type="match status" value="1"/>
</dbReference>
<protein>
    <submittedName>
        <fullName evidence="4">Uncharacterized protein C20orf194-like</fullName>
    </submittedName>
</protein>
<feature type="domain" description="DAAF9 pita-bread-like" evidence="2">
    <location>
        <begin position="218"/>
        <end position="350"/>
    </location>
</feature>
<dbReference type="Proteomes" id="UP000695022">
    <property type="component" value="Unplaced"/>
</dbReference>
<sequence>MIQLCSMISTSYSTVMNRLKRVQELLCHDVQPVQPLKPRNKVSEKADAIVCITGIDSRNSIGADELFNFLFPNLRKEELQLDREAQGQYDWDDVVIVVKSNSVAVYCNPVNLKQLFPYFAQWENLTVHCLTEYQYEDQDLAEEYKISSFVAMLKGCKSVGVPYHVSGHSSSCHDICIEKWPLIQASALEEFGSGGFFTMVHDVVDVAPLLSTVYEHLDSITLRKIISTELTQFTHQWHMMCSTVGIAIDKFAGDTVDVSVGKILEPLTTYYSLGKMGNGNVEGLKKPFVLCGQNTNRAAFTAGSLHSHSEQRQVVAPLHMVVQSVSPCAPLSCARTYFLAPTFTPCQGEKLVNSGCHNLTVV</sequence>
<name>A0ABM1EEJ8_PRICU</name>
<dbReference type="Pfam" id="PF23281">
    <property type="entry name" value="DAAF9_N"/>
    <property type="match status" value="1"/>
</dbReference>
<feature type="domain" description="DAAF9 N-terminal" evidence="1">
    <location>
        <begin position="11"/>
        <end position="215"/>
    </location>
</feature>
<keyword evidence="3" id="KW-1185">Reference proteome</keyword>
<evidence type="ECO:0000259" key="1">
    <source>
        <dbReference type="Pfam" id="PF23281"/>
    </source>
</evidence>
<accession>A0ABM1EEJ8</accession>
<dbReference type="PANTHER" id="PTHR33664:SF1">
    <property type="entry name" value="DYNEIN AXONEMAL ASSEMBLY FACTOR 9"/>
    <property type="match status" value="1"/>
</dbReference>
<evidence type="ECO:0000313" key="3">
    <source>
        <dbReference type="Proteomes" id="UP000695022"/>
    </source>
</evidence>
<gene>
    <name evidence="4" type="primary">LOC106811493</name>
</gene>